<reference evidence="3" key="1">
    <citation type="submission" date="2024-02" db="UniProtKB">
        <authorList>
            <consortium name="WormBaseParasite"/>
        </authorList>
    </citation>
    <scope>IDENTIFICATION</scope>
</reference>
<dbReference type="Proteomes" id="UP000887575">
    <property type="component" value="Unassembled WGS sequence"/>
</dbReference>
<dbReference type="WBParaSite" id="MBELARI_LOCUS15857">
    <property type="protein sequence ID" value="MBELARI_LOCUS15857"/>
    <property type="gene ID" value="MBELARI_LOCUS15857"/>
</dbReference>
<evidence type="ECO:0000256" key="1">
    <source>
        <dbReference type="SAM" id="Coils"/>
    </source>
</evidence>
<name>A0AAF3EPJ1_9BILA</name>
<sequence>MEKQISVLSMKTHQCKNCQGSFPISQIFNCVQCSVMICGSCGLRKHRTHTLNDLLVEEQIKTMMEETRNFFSSEHDYYQNEFKSQCETELRRMFSGISSLQLEIANKLSQMTENDLERAKSEVKRLKGLYGEMRLFYGKYEAQNKMHWDYLQVI</sequence>
<feature type="coiled-coil region" evidence="1">
    <location>
        <begin position="102"/>
        <end position="129"/>
    </location>
</feature>
<keyword evidence="2" id="KW-1185">Reference proteome</keyword>
<dbReference type="AlphaFoldDB" id="A0AAF3EPJ1"/>
<keyword evidence="1" id="KW-0175">Coiled coil</keyword>
<protein>
    <submittedName>
        <fullName evidence="3">Uncharacterized protein</fullName>
    </submittedName>
</protein>
<evidence type="ECO:0000313" key="2">
    <source>
        <dbReference type="Proteomes" id="UP000887575"/>
    </source>
</evidence>
<proteinExistence type="predicted"/>
<organism evidence="2 3">
    <name type="scientific">Mesorhabditis belari</name>
    <dbReference type="NCBI Taxonomy" id="2138241"/>
    <lineage>
        <taxon>Eukaryota</taxon>
        <taxon>Metazoa</taxon>
        <taxon>Ecdysozoa</taxon>
        <taxon>Nematoda</taxon>
        <taxon>Chromadorea</taxon>
        <taxon>Rhabditida</taxon>
        <taxon>Rhabditina</taxon>
        <taxon>Rhabditomorpha</taxon>
        <taxon>Rhabditoidea</taxon>
        <taxon>Rhabditidae</taxon>
        <taxon>Mesorhabditinae</taxon>
        <taxon>Mesorhabditis</taxon>
    </lineage>
</organism>
<accession>A0AAF3EPJ1</accession>
<evidence type="ECO:0000313" key="3">
    <source>
        <dbReference type="WBParaSite" id="MBELARI_LOCUS15857"/>
    </source>
</evidence>